<dbReference type="InterPro" id="IPR051125">
    <property type="entry name" value="ABC-4/HrtB_transporter"/>
</dbReference>
<evidence type="ECO:0008006" key="12">
    <source>
        <dbReference type="Google" id="ProtNLM"/>
    </source>
</evidence>
<evidence type="ECO:0000259" key="9">
    <source>
        <dbReference type="Pfam" id="PF12704"/>
    </source>
</evidence>
<evidence type="ECO:0000313" key="10">
    <source>
        <dbReference type="EMBL" id="CAG9166703.1"/>
    </source>
</evidence>
<feature type="domain" description="MacB-like periplasmic core" evidence="9">
    <location>
        <begin position="18"/>
        <end position="223"/>
    </location>
</feature>
<keyword evidence="3 7" id="KW-0812">Transmembrane</keyword>
<keyword evidence="4 7" id="KW-1133">Transmembrane helix</keyword>
<evidence type="ECO:0000259" key="8">
    <source>
        <dbReference type="Pfam" id="PF02687"/>
    </source>
</evidence>
<feature type="transmembrane region" description="Helical" evidence="7">
    <location>
        <begin position="400"/>
        <end position="419"/>
    </location>
</feature>
<evidence type="ECO:0000313" key="11">
    <source>
        <dbReference type="Proteomes" id="UP000706525"/>
    </source>
</evidence>
<dbReference type="InterPro" id="IPR025857">
    <property type="entry name" value="MacB_PCD"/>
</dbReference>
<feature type="transmembrane region" description="Helical" evidence="7">
    <location>
        <begin position="16"/>
        <end position="35"/>
    </location>
</feature>
<dbReference type="RefSeq" id="WP_223983070.1">
    <property type="nucleotide sequence ID" value="NZ_CAJZAG010000002.1"/>
</dbReference>
<evidence type="ECO:0000256" key="3">
    <source>
        <dbReference type="ARBA" id="ARBA00022692"/>
    </source>
</evidence>
<feature type="domain" description="ABC3 transporter permease C-terminal" evidence="8">
    <location>
        <begin position="307"/>
        <end position="425"/>
    </location>
</feature>
<keyword evidence="11" id="KW-1185">Reference proteome</keyword>
<dbReference type="InterPro" id="IPR003838">
    <property type="entry name" value="ABC3_permease_C"/>
</dbReference>
<name>A0ABN7Y035_9BURK</name>
<dbReference type="Pfam" id="PF12704">
    <property type="entry name" value="MacB_PCD"/>
    <property type="match status" value="1"/>
</dbReference>
<dbReference type="PANTHER" id="PTHR43738:SF2">
    <property type="entry name" value="ABC TRANSPORTER PERMEASE"/>
    <property type="match status" value="1"/>
</dbReference>
<gene>
    <name evidence="10" type="ORF">LMG32289_01141</name>
</gene>
<keyword evidence="5 7" id="KW-0472">Membrane</keyword>
<feature type="transmembrane region" description="Helical" evidence="7">
    <location>
        <begin position="305"/>
        <end position="328"/>
    </location>
</feature>
<evidence type="ECO:0000256" key="1">
    <source>
        <dbReference type="ARBA" id="ARBA00004651"/>
    </source>
</evidence>
<dbReference type="Pfam" id="PF02687">
    <property type="entry name" value="FtsX"/>
    <property type="match status" value="1"/>
</dbReference>
<feature type="transmembrane region" description="Helical" evidence="7">
    <location>
        <begin position="348"/>
        <end position="371"/>
    </location>
</feature>
<evidence type="ECO:0000256" key="7">
    <source>
        <dbReference type="SAM" id="Phobius"/>
    </source>
</evidence>
<evidence type="ECO:0000256" key="6">
    <source>
        <dbReference type="SAM" id="MobiDB-lite"/>
    </source>
</evidence>
<comment type="caution">
    <text evidence="10">The sequence shown here is derived from an EMBL/GenBank/DDBJ whole genome shotgun (WGS) entry which is preliminary data.</text>
</comment>
<organism evidence="10 11">
    <name type="scientific">Cupriavidus pampae</name>
    <dbReference type="NCBI Taxonomy" id="659251"/>
    <lineage>
        <taxon>Bacteria</taxon>
        <taxon>Pseudomonadati</taxon>
        <taxon>Pseudomonadota</taxon>
        <taxon>Betaproteobacteria</taxon>
        <taxon>Burkholderiales</taxon>
        <taxon>Burkholderiaceae</taxon>
        <taxon>Cupriavidus</taxon>
    </lineage>
</organism>
<dbReference type="Proteomes" id="UP000706525">
    <property type="component" value="Unassembled WGS sequence"/>
</dbReference>
<feature type="region of interest" description="Disordered" evidence="6">
    <location>
        <begin position="172"/>
        <end position="193"/>
    </location>
</feature>
<dbReference type="PANTHER" id="PTHR43738">
    <property type="entry name" value="ABC TRANSPORTER, MEMBRANE PROTEIN"/>
    <property type="match status" value="1"/>
</dbReference>
<evidence type="ECO:0000256" key="4">
    <source>
        <dbReference type="ARBA" id="ARBA00022989"/>
    </source>
</evidence>
<proteinExistence type="predicted"/>
<evidence type="ECO:0000256" key="5">
    <source>
        <dbReference type="ARBA" id="ARBA00023136"/>
    </source>
</evidence>
<keyword evidence="2" id="KW-1003">Cell membrane</keyword>
<dbReference type="EMBL" id="CAJZAG010000002">
    <property type="protein sequence ID" value="CAG9166703.1"/>
    <property type="molecule type" value="Genomic_DNA"/>
</dbReference>
<evidence type="ECO:0000256" key="2">
    <source>
        <dbReference type="ARBA" id="ARBA00022475"/>
    </source>
</evidence>
<reference evidence="10 11" key="1">
    <citation type="submission" date="2021-08" db="EMBL/GenBank/DDBJ databases">
        <authorList>
            <person name="Peeters C."/>
        </authorList>
    </citation>
    <scope>NUCLEOTIDE SEQUENCE [LARGE SCALE GENOMIC DNA]</scope>
    <source>
        <strain evidence="10 11">LMG 32289</strain>
    </source>
</reference>
<sequence length="434" mass="46484">MTLLGLAARSAWNRRYNLLLMVVAIALSTALLLGVERIRQQVREGFSQSVSGTDLIVGARGSPMQLMLYTVFRLGGATNDMSWDSARRIAAHPLVAWTIPVSLGDSHHGFPVLATNGDYFAHFRYGAQHPLRIVEGKPLDARPDGLFDAVIGAEVARALHYHVGDRIVLSHGDSDGDDDHHDHGPLGEHHDHADKPFVVTGILAPTGTPVDRTVHITLEAMEAIHLDWQAGAPIPGMSIPQQLVRKFDLTPKHVTGLLVGLKLRSRVFAMQREIANDAKEPLMAVLPGVALDELWDLISIGEKGMLLMSALVMAVGLAGLVSSILAALGERRRELAILRAVGARPLDLLMLLAAEGFCLMLVGTLAGYVLLTGLSVAMAPWLQATLGVALPVAWPQASELPLLGAIIAAGALASLLPGWRAYRLSLADGLTPHT</sequence>
<protein>
    <recommendedName>
        <fullName evidence="12">ABC transporter permease</fullName>
    </recommendedName>
</protein>
<accession>A0ABN7Y035</accession>
<comment type="subcellular location">
    <subcellularLocation>
        <location evidence="1">Cell membrane</location>
        <topology evidence="1">Multi-pass membrane protein</topology>
    </subcellularLocation>
</comment>